<dbReference type="SMART" id="SM00387">
    <property type="entry name" value="HATPase_c"/>
    <property type="match status" value="1"/>
</dbReference>
<dbReference type="Pfam" id="PF02518">
    <property type="entry name" value="HATPase_c"/>
    <property type="match status" value="1"/>
</dbReference>
<dbReference type="EMBL" id="VDCS01000015">
    <property type="protein sequence ID" value="TNJ42171.1"/>
    <property type="molecule type" value="Genomic_DNA"/>
</dbReference>
<dbReference type="Pfam" id="PF08447">
    <property type="entry name" value="PAS_3"/>
    <property type="match status" value="1"/>
</dbReference>
<organism evidence="8 9">
    <name type="scientific">Allotamlana fucoidanivorans</name>
    <dbReference type="NCBI Taxonomy" id="2583814"/>
    <lineage>
        <taxon>Bacteria</taxon>
        <taxon>Pseudomonadati</taxon>
        <taxon>Bacteroidota</taxon>
        <taxon>Flavobacteriia</taxon>
        <taxon>Flavobacteriales</taxon>
        <taxon>Flavobacteriaceae</taxon>
        <taxon>Allotamlana</taxon>
    </lineage>
</organism>
<dbReference type="SMART" id="SM00086">
    <property type="entry name" value="PAC"/>
    <property type="match status" value="1"/>
</dbReference>
<feature type="domain" description="Histidine kinase" evidence="6">
    <location>
        <begin position="166"/>
        <end position="381"/>
    </location>
</feature>
<keyword evidence="9" id="KW-1185">Reference proteome</keyword>
<dbReference type="InterPro" id="IPR003594">
    <property type="entry name" value="HATPase_dom"/>
</dbReference>
<protein>
    <recommendedName>
        <fullName evidence="2">histidine kinase</fullName>
        <ecNumber evidence="2">2.7.13.3</ecNumber>
    </recommendedName>
</protein>
<dbReference type="InterPro" id="IPR005467">
    <property type="entry name" value="His_kinase_dom"/>
</dbReference>
<evidence type="ECO:0000256" key="1">
    <source>
        <dbReference type="ARBA" id="ARBA00000085"/>
    </source>
</evidence>
<dbReference type="InterPro" id="IPR001610">
    <property type="entry name" value="PAC"/>
</dbReference>
<dbReference type="PROSITE" id="PS50113">
    <property type="entry name" value="PAC"/>
    <property type="match status" value="1"/>
</dbReference>
<keyword evidence="4" id="KW-0808">Transferase</keyword>
<dbReference type="InterPro" id="IPR004358">
    <property type="entry name" value="Sig_transdc_His_kin-like_C"/>
</dbReference>
<dbReference type="InterPro" id="IPR036890">
    <property type="entry name" value="HATPase_C_sf"/>
</dbReference>
<gene>
    <name evidence="8" type="ORF">FGF67_14840</name>
</gene>
<dbReference type="Gene3D" id="3.30.450.20">
    <property type="entry name" value="PAS domain"/>
    <property type="match status" value="1"/>
</dbReference>
<dbReference type="InterPro" id="IPR036097">
    <property type="entry name" value="HisK_dim/P_sf"/>
</dbReference>
<proteinExistence type="predicted"/>
<dbReference type="PANTHER" id="PTHR43304:SF1">
    <property type="entry name" value="PAC DOMAIN-CONTAINING PROTEIN"/>
    <property type="match status" value="1"/>
</dbReference>
<evidence type="ECO:0000256" key="5">
    <source>
        <dbReference type="ARBA" id="ARBA00022777"/>
    </source>
</evidence>
<dbReference type="Gene3D" id="1.10.287.130">
    <property type="match status" value="1"/>
</dbReference>
<dbReference type="RefSeq" id="WP_139698547.1">
    <property type="nucleotide sequence ID" value="NZ_CP074074.1"/>
</dbReference>
<evidence type="ECO:0000256" key="2">
    <source>
        <dbReference type="ARBA" id="ARBA00012438"/>
    </source>
</evidence>
<accession>A0A5C4SFC0</accession>
<dbReference type="SUPFAM" id="SSF55785">
    <property type="entry name" value="PYP-like sensor domain (PAS domain)"/>
    <property type="match status" value="1"/>
</dbReference>
<name>A0A5C4SFC0_9FLAO</name>
<dbReference type="InterPro" id="IPR035965">
    <property type="entry name" value="PAS-like_dom_sf"/>
</dbReference>
<evidence type="ECO:0000313" key="8">
    <source>
        <dbReference type="EMBL" id="TNJ42171.1"/>
    </source>
</evidence>
<dbReference type="GO" id="GO:0000155">
    <property type="term" value="F:phosphorelay sensor kinase activity"/>
    <property type="evidence" value="ECO:0007669"/>
    <property type="project" value="InterPro"/>
</dbReference>
<evidence type="ECO:0000313" key="9">
    <source>
        <dbReference type="Proteomes" id="UP000308713"/>
    </source>
</evidence>
<evidence type="ECO:0000259" key="7">
    <source>
        <dbReference type="PROSITE" id="PS50113"/>
    </source>
</evidence>
<dbReference type="EC" id="2.7.13.3" evidence="2"/>
<dbReference type="InterPro" id="IPR000014">
    <property type="entry name" value="PAS"/>
</dbReference>
<dbReference type="OrthoDB" id="5522855at2"/>
<dbReference type="InterPro" id="IPR000700">
    <property type="entry name" value="PAS-assoc_C"/>
</dbReference>
<evidence type="ECO:0000259" key="6">
    <source>
        <dbReference type="PROSITE" id="PS50109"/>
    </source>
</evidence>
<dbReference type="CDD" id="cd00075">
    <property type="entry name" value="HATPase"/>
    <property type="match status" value="1"/>
</dbReference>
<dbReference type="NCBIfam" id="TIGR00229">
    <property type="entry name" value="sensory_box"/>
    <property type="match status" value="1"/>
</dbReference>
<dbReference type="PROSITE" id="PS50109">
    <property type="entry name" value="HIS_KIN"/>
    <property type="match status" value="1"/>
</dbReference>
<dbReference type="SUPFAM" id="SSF55874">
    <property type="entry name" value="ATPase domain of HSP90 chaperone/DNA topoisomerase II/histidine kinase"/>
    <property type="match status" value="1"/>
</dbReference>
<dbReference type="CDD" id="cd00130">
    <property type="entry name" value="PAS"/>
    <property type="match status" value="1"/>
</dbReference>
<reference evidence="8 9" key="1">
    <citation type="submission" date="2019-05" db="EMBL/GenBank/DDBJ databases">
        <title>Tamlana fucoidanivorans sp. nov., isolated from the surface of algae collected from Fujian province in China.</title>
        <authorList>
            <person name="Li J."/>
        </authorList>
    </citation>
    <scope>NUCLEOTIDE SEQUENCE [LARGE SCALE GENOMIC DNA]</scope>
    <source>
        <strain evidence="8 9">CW2-9</strain>
    </source>
</reference>
<comment type="catalytic activity">
    <reaction evidence="1">
        <text>ATP + protein L-histidine = ADP + protein N-phospho-L-histidine.</text>
        <dbReference type="EC" id="2.7.13.3"/>
    </reaction>
</comment>
<comment type="caution">
    <text evidence="8">The sequence shown here is derived from an EMBL/GenBank/DDBJ whole genome shotgun (WGS) entry which is preliminary data.</text>
</comment>
<evidence type="ECO:0000256" key="3">
    <source>
        <dbReference type="ARBA" id="ARBA00022553"/>
    </source>
</evidence>
<dbReference type="PANTHER" id="PTHR43304">
    <property type="entry name" value="PHYTOCHROME-LIKE PROTEIN CPH1"/>
    <property type="match status" value="1"/>
</dbReference>
<dbReference type="Gene3D" id="3.30.565.10">
    <property type="entry name" value="Histidine kinase-like ATPase, C-terminal domain"/>
    <property type="match status" value="1"/>
</dbReference>
<dbReference type="InterPro" id="IPR052162">
    <property type="entry name" value="Sensor_kinase/Photoreceptor"/>
</dbReference>
<dbReference type="SUPFAM" id="SSF47384">
    <property type="entry name" value="Homodimeric domain of signal transducing histidine kinase"/>
    <property type="match status" value="1"/>
</dbReference>
<dbReference type="Proteomes" id="UP000308713">
    <property type="component" value="Unassembled WGS sequence"/>
</dbReference>
<dbReference type="PRINTS" id="PR00344">
    <property type="entry name" value="BCTRLSENSOR"/>
</dbReference>
<keyword evidence="5" id="KW-0418">Kinase</keyword>
<keyword evidence="3" id="KW-0597">Phosphoprotein</keyword>
<dbReference type="AlphaFoldDB" id="A0A5C4SFC0"/>
<sequence length="387" mass="45006">MISLSALFRGYHSKKPTPNNLKWRFAVKNSKIGVWDLDTKTNKVFYSTESKKILGFKDHEMKNTIEEWNKRVHPDDREKYFADFNEHLSGKVPVYNNEHRILCKNGEYKWILDSGKIISKDKNGKPTRIIGTHIDITQRKKNEDLLKENNETIISQNKRLYNFTHIVSHNLKTHIGNLKNVLEFYEETENKEEKEQFFQYLKTISNSLTTTITDLNEIISVKSEPVNVNEKIHLHTVVSTVLHNLEIDITNKNASIINSVDFNIYINGSESYLESIFHNLISNALKYSHPKRSPEINIKTNKTDNGYEIRVSDNGIGINIEKYKGRIFEMYQTFHESKRDDSKGIGLYLTKMQVEDLGGKISIDSILNEATTFKIHFPKEKTFLSKD</sequence>
<feature type="domain" description="PAC" evidence="7">
    <location>
        <begin position="95"/>
        <end position="148"/>
    </location>
</feature>
<evidence type="ECO:0000256" key="4">
    <source>
        <dbReference type="ARBA" id="ARBA00022679"/>
    </source>
</evidence>
<dbReference type="InterPro" id="IPR013655">
    <property type="entry name" value="PAS_fold_3"/>
</dbReference>